<dbReference type="GO" id="GO:0003824">
    <property type="term" value="F:catalytic activity"/>
    <property type="evidence" value="ECO:0007669"/>
    <property type="project" value="InterPro"/>
</dbReference>
<dbReference type="InterPro" id="IPR005135">
    <property type="entry name" value="Endo/exonuclease/phosphatase"/>
</dbReference>
<dbReference type="AlphaFoldDB" id="A0A178U685"/>
<feature type="domain" description="Reverse transcriptase" evidence="2">
    <location>
        <begin position="747"/>
        <end position="1009"/>
    </location>
</feature>
<evidence type="ECO:0000256" key="1">
    <source>
        <dbReference type="SAM" id="MobiDB-lite"/>
    </source>
</evidence>
<accession>A0A178U685</accession>
<evidence type="ECO:0000313" key="4">
    <source>
        <dbReference type="Proteomes" id="UP000078284"/>
    </source>
</evidence>
<feature type="region of interest" description="Disordered" evidence="1">
    <location>
        <begin position="42"/>
        <end position="66"/>
    </location>
</feature>
<dbReference type="CDD" id="cd01650">
    <property type="entry name" value="RT_nLTR_like"/>
    <property type="match status" value="1"/>
</dbReference>
<feature type="compositionally biased region" description="Low complexity" evidence="1">
    <location>
        <begin position="51"/>
        <end position="64"/>
    </location>
</feature>
<dbReference type="InterPro" id="IPR043502">
    <property type="entry name" value="DNA/RNA_pol_sf"/>
</dbReference>
<organism evidence="3 4">
    <name type="scientific">Arabidopsis thaliana</name>
    <name type="common">Mouse-ear cress</name>
    <dbReference type="NCBI Taxonomy" id="3702"/>
    <lineage>
        <taxon>Eukaryota</taxon>
        <taxon>Viridiplantae</taxon>
        <taxon>Streptophyta</taxon>
        <taxon>Embryophyta</taxon>
        <taxon>Tracheophyta</taxon>
        <taxon>Spermatophyta</taxon>
        <taxon>Magnoliopsida</taxon>
        <taxon>eudicotyledons</taxon>
        <taxon>Gunneridae</taxon>
        <taxon>Pentapetalae</taxon>
        <taxon>rosids</taxon>
        <taxon>malvids</taxon>
        <taxon>Brassicales</taxon>
        <taxon>Brassicaceae</taxon>
        <taxon>Camelineae</taxon>
        <taxon>Arabidopsis</taxon>
    </lineage>
</organism>
<name>A0A178U685_ARATH</name>
<dbReference type="InterPro" id="IPR025836">
    <property type="entry name" value="Zn_knuckle_CX2CX4HX4C"/>
</dbReference>
<dbReference type="InterPro" id="IPR036691">
    <property type="entry name" value="Endo/exonu/phosph_ase_sf"/>
</dbReference>
<dbReference type="PANTHER" id="PTHR46890:SF48">
    <property type="entry name" value="RNA-DIRECTED DNA POLYMERASE"/>
    <property type="match status" value="1"/>
</dbReference>
<dbReference type="Gene3D" id="3.60.10.10">
    <property type="entry name" value="Endonuclease/exonuclease/phosphatase"/>
    <property type="match status" value="1"/>
</dbReference>
<dbReference type="PANTHER" id="PTHR46890">
    <property type="entry name" value="NON-LTR RETROLELEMENT REVERSE TRANSCRIPTASE-LIKE PROTEIN-RELATED"/>
    <property type="match status" value="1"/>
</dbReference>
<dbReference type="Pfam" id="PF00078">
    <property type="entry name" value="RVT_1"/>
    <property type="match status" value="1"/>
</dbReference>
<evidence type="ECO:0000259" key="2">
    <source>
        <dbReference type="PROSITE" id="PS50878"/>
    </source>
</evidence>
<dbReference type="ExpressionAtlas" id="A0A178U685">
    <property type="expression patterns" value="baseline and differential"/>
</dbReference>
<dbReference type="SUPFAM" id="SSF56672">
    <property type="entry name" value="DNA/RNA polymerases"/>
    <property type="match status" value="1"/>
</dbReference>
<dbReference type="SUPFAM" id="SSF56219">
    <property type="entry name" value="DNase I-like"/>
    <property type="match status" value="1"/>
</dbReference>
<reference evidence="4" key="1">
    <citation type="journal article" date="2016" name="Proc. Natl. Acad. Sci. U.S.A.">
        <title>Chromosome-level assembly of Arabidopsis thaliana Ler reveals the extent of translocation and inversion polymorphisms.</title>
        <authorList>
            <person name="Zapata L."/>
            <person name="Ding J."/>
            <person name="Willing E.M."/>
            <person name="Hartwig B."/>
            <person name="Bezdan D."/>
            <person name="Jiao W.B."/>
            <person name="Patel V."/>
            <person name="Velikkakam James G."/>
            <person name="Koornneef M."/>
            <person name="Ossowski S."/>
            <person name="Schneeberger K."/>
        </authorList>
    </citation>
    <scope>NUCLEOTIDE SEQUENCE [LARGE SCALE GENOMIC DNA]</scope>
    <source>
        <strain evidence="4">cv. Landsberg erecta</strain>
    </source>
</reference>
<dbReference type="Pfam" id="PF14392">
    <property type="entry name" value="zf-CCHC_4"/>
    <property type="match status" value="1"/>
</dbReference>
<dbReference type="InterPro" id="IPR000477">
    <property type="entry name" value="RT_dom"/>
</dbReference>
<dbReference type="Pfam" id="PF03372">
    <property type="entry name" value="Exo_endo_phos"/>
    <property type="match status" value="1"/>
</dbReference>
<protein>
    <recommendedName>
        <fullName evidence="2">Reverse transcriptase domain-containing protein</fullName>
    </recommendedName>
</protein>
<dbReference type="InterPro" id="IPR052343">
    <property type="entry name" value="Retrotransposon-Effector_Assoc"/>
</dbReference>
<dbReference type="PROSITE" id="PS50878">
    <property type="entry name" value="RT_POL"/>
    <property type="match status" value="1"/>
</dbReference>
<gene>
    <name evidence="3" type="ORF">AXX17_ATUG01660</name>
</gene>
<dbReference type="EMBL" id="LUHQ01000013">
    <property type="protein sequence ID" value="OAO89343.1"/>
    <property type="molecule type" value="Genomic_DNA"/>
</dbReference>
<sequence>MSWISPLRDATALIPKETSRYKSKSKNQFLSLIFIANHSSTTTGGSGECRGGTPVPHHGTTGHATKTEPEINHCVDASRVGTIRSVSRSDRWGKPIPIHFPERRVTGSGYEKRIIRGIPYHYLNREVISHIGRSLGNLLDVDYDAETAARVEYVRAGDNTLLRFRYEKLRGFCEVCGMLTHDKDACVIQNGGEEQHSEDDEENGGPDREDQNAEVEEDEMDVPHETLAEFQDMEAARYSMFQGQMETSELFNPIPPFENATGDIPGSSSHPIAENVLQPGLDLFNGVNRGYVLMDVAADRGPAEQRGERCGGPRTTSTSMRTAAWNCRGLGNDLAVRRLKEIKKKFSPNIIVLMETKQRNDIVKDVCSEVGYDRVVTVPPDGLSGGIALMWKSNVSVSVLYQSPNLVDTYVNINGFGFYLPCVYGHPNQTYRHLVWERLERTATQRTGPWMAIGDFNEIRGNDEKRGGNPRPESSFIDFRKMLQVCDFQDLKHLSDPFSWVGKRHSHDVACCLDRSLFNTEWLTQFPASHMEFLDLIESDHCPIITTITSDFEQQHNQFCFDGRVVDRDGFSDAIRRSWNKRFDNHDDTLRARLTECRRAISQWKRRYRSNAKEDIALLKKRIDRAHTDGSSIQRIWALRLQLSKAYADEEEFWRLKSRKTWLASGDRNTKYFFASTKIRKSRNRMHSIFDDDGVEHRGDSNIGKEIAEAVFSIGGSKAPGPDGFTGDFYHKYWADIKQTVMKEVHNFFENGVFDKSMNHTNLCLIPKPEHPRHRSDYKPIALCNVSYKIISKILVGRLKKHLSSIISEEQAAFIPGRVITDNVIISHEITHALKVKKRCSTSYTAIKTDITKAYDRLEWDFLQATMFKFGFDVRWIEWIMTCVRTATFSVNINGAPYGFIQPERGICQGDPLSPYLFILCAEVLSHMMKKAEQQGHIKGIKISNKSPPISHLLFADDSLFFCQANMKSCLAIKDILTQYERASGQKVNTNKSALHFGKRVQDTMKTSIRRTLQIHNDGGCNKYLGLPEQFRRKKIELFQYIVEKVREKTKGWRNRFLFHGGKEVLLKAIALAMPVYSMNCYKLPKNICEEIERTIAQYWWSTQPEGNAMH</sequence>
<comment type="caution">
    <text evidence="3">The sequence shown here is derived from an EMBL/GenBank/DDBJ whole genome shotgun (WGS) entry which is preliminary data.</text>
</comment>
<dbReference type="Proteomes" id="UP000078284">
    <property type="component" value="Unassembled WGS sequence"/>
</dbReference>
<feature type="region of interest" description="Disordered" evidence="1">
    <location>
        <begin position="192"/>
        <end position="221"/>
    </location>
</feature>
<evidence type="ECO:0000313" key="3">
    <source>
        <dbReference type="EMBL" id="OAO89343.1"/>
    </source>
</evidence>
<proteinExistence type="predicted"/>